<keyword evidence="2" id="KW-1185">Reference proteome</keyword>
<feature type="non-terminal residue" evidence="1">
    <location>
        <position position="76"/>
    </location>
</feature>
<dbReference type="OrthoDB" id="7481306at2759"/>
<evidence type="ECO:0000313" key="1">
    <source>
        <dbReference type="EMBL" id="CAH0722873.1"/>
    </source>
</evidence>
<evidence type="ECO:0000313" key="2">
    <source>
        <dbReference type="Proteomes" id="UP000838878"/>
    </source>
</evidence>
<organism evidence="1 2">
    <name type="scientific">Brenthis ino</name>
    <name type="common">lesser marbled fritillary</name>
    <dbReference type="NCBI Taxonomy" id="405034"/>
    <lineage>
        <taxon>Eukaryota</taxon>
        <taxon>Metazoa</taxon>
        <taxon>Ecdysozoa</taxon>
        <taxon>Arthropoda</taxon>
        <taxon>Hexapoda</taxon>
        <taxon>Insecta</taxon>
        <taxon>Pterygota</taxon>
        <taxon>Neoptera</taxon>
        <taxon>Endopterygota</taxon>
        <taxon>Lepidoptera</taxon>
        <taxon>Glossata</taxon>
        <taxon>Ditrysia</taxon>
        <taxon>Papilionoidea</taxon>
        <taxon>Nymphalidae</taxon>
        <taxon>Heliconiinae</taxon>
        <taxon>Argynnini</taxon>
        <taxon>Brenthis</taxon>
    </lineage>
</organism>
<dbReference type="AlphaFoldDB" id="A0A8J9VJK3"/>
<gene>
    <name evidence="1" type="ORF">BINO364_LOCUS8760</name>
</gene>
<dbReference type="EMBL" id="OV170223">
    <property type="protein sequence ID" value="CAH0722873.1"/>
    <property type="molecule type" value="Genomic_DNA"/>
</dbReference>
<sequence>MFIGHSVVYDGKEAEFVYENVRLGYEGLQTEDSEMVEVNVRAKCATRRRNTSEWIPLVERGQAGSGTGVRACNIAT</sequence>
<protein>
    <submittedName>
        <fullName evidence="1">Uncharacterized protein</fullName>
    </submittedName>
</protein>
<name>A0A8J9VJK3_9NEOP</name>
<proteinExistence type="predicted"/>
<accession>A0A8J9VJK3</accession>
<reference evidence="1" key="1">
    <citation type="submission" date="2021-12" db="EMBL/GenBank/DDBJ databases">
        <authorList>
            <person name="Martin H S."/>
        </authorList>
    </citation>
    <scope>NUCLEOTIDE SEQUENCE</scope>
</reference>
<dbReference type="Proteomes" id="UP000838878">
    <property type="component" value="Chromosome 3"/>
</dbReference>